<evidence type="ECO:0000256" key="1">
    <source>
        <dbReference type="SAM" id="MobiDB-lite"/>
    </source>
</evidence>
<dbReference type="InterPro" id="IPR008000">
    <property type="entry name" value="Rham/fucose_mutarotase"/>
</dbReference>
<evidence type="ECO:0008006" key="4">
    <source>
        <dbReference type="Google" id="ProtNLM"/>
    </source>
</evidence>
<dbReference type="SUPFAM" id="SSF54909">
    <property type="entry name" value="Dimeric alpha+beta barrel"/>
    <property type="match status" value="1"/>
</dbReference>
<comment type="caution">
    <text evidence="2">The sequence shown here is derived from an EMBL/GenBank/DDBJ whole genome shotgun (WGS) entry which is preliminary data.</text>
</comment>
<gene>
    <name evidence="2" type="ORF">TD95_003189</name>
</gene>
<reference evidence="2 3" key="1">
    <citation type="submission" date="2015-03" db="EMBL/GenBank/DDBJ databases">
        <authorList>
            <person name="Radwan O."/>
            <person name="Al-Naeli F.A."/>
            <person name="Rendon G.A."/>
            <person name="Fields C."/>
        </authorList>
    </citation>
    <scope>NUCLEOTIDE SEQUENCE [LARGE SCALE GENOMIC DNA]</scope>
    <source>
        <strain evidence="2">CR-DP1</strain>
    </source>
</reference>
<dbReference type="OrthoDB" id="9981546at2759"/>
<name>A0A0F4ZE83_9PEZI</name>
<feature type="compositionally biased region" description="Basic and acidic residues" evidence="1">
    <location>
        <begin position="53"/>
        <end position="68"/>
    </location>
</feature>
<proteinExistence type="predicted"/>
<accession>A0A0F4ZE83</accession>
<keyword evidence="3" id="KW-1185">Reference proteome</keyword>
<dbReference type="Gene3D" id="3.30.70.100">
    <property type="match status" value="1"/>
</dbReference>
<organism evidence="2 3">
    <name type="scientific">Thielaviopsis punctulata</name>
    <dbReference type="NCBI Taxonomy" id="72032"/>
    <lineage>
        <taxon>Eukaryota</taxon>
        <taxon>Fungi</taxon>
        <taxon>Dikarya</taxon>
        <taxon>Ascomycota</taxon>
        <taxon>Pezizomycotina</taxon>
        <taxon>Sordariomycetes</taxon>
        <taxon>Hypocreomycetidae</taxon>
        <taxon>Microascales</taxon>
        <taxon>Ceratocystidaceae</taxon>
        <taxon>Thielaviopsis</taxon>
    </lineage>
</organism>
<evidence type="ECO:0000313" key="3">
    <source>
        <dbReference type="Proteomes" id="UP000033483"/>
    </source>
</evidence>
<dbReference type="PANTHER" id="PTHR34389">
    <property type="entry name" value="L-RHAMNOSE MUTAROTASE"/>
    <property type="match status" value="1"/>
</dbReference>
<dbReference type="InterPro" id="IPR011008">
    <property type="entry name" value="Dimeric_a/b-barrel"/>
</dbReference>
<dbReference type="Proteomes" id="UP000033483">
    <property type="component" value="Unassembled WGS sequence"/>
</dbReference>
<dbReference type="EMBL" id="LAEV01001331">
    <property type="protein sequence ID" value="KKA28421.1"/>
    <property type="molecule type" value="Genomic_DNA"/>
</dbReference>
<dbReference type="GO" id="GO:0016857">
    <property type="term" value="F:racemase and epimerase activity, acting on carbohydrates and derivatives"/>
    <property type="evidence" value="ECO:0007669"/>
    <property type="project" value="InterPro"/>
</dbReference>
<dbReference type="PANTHER" id="PTHR34389:SF2">
    <property type="entry name" value="L-RHAMNOSE MUTAROTASE"/>
    <property type="match status" value="1"/>
</dbReference>
<evidence type="ECO:0000313" key="2">
    <source>
        <dbReference type="EMBL" id="KKA28421.1"/>
    </source>
</evidence>
<protein>
    <recommendedName>
        <fullName evidence="4">DUF718 domain-containing protein</fullName>
    </recommendedName>
</protein>
<dbReference type="Pfam" id="PF05336">
    <property type="entry name" value="rhaM"/>
    <property type="match status" value="1"/>
</dbReference>
<feature type="region of interest" description="Disordered" evidence="1">
    <location>
        <begin position="1"/>
        <end position="68"/>
    </location>
</feature>
<dbReference type="AlphaFoldDB" id="A0A0F4ZE83"/>
<sequence length="188" mass="20714">MLWSPPARRRPELWAPTPATAPPRAPGHSGGAAVAVDGPAGDREVAGSAHARTRQDPAHRGPGRDADGRRFRKFARVARLRIECADEFKAGHGREWPEVVKHMQTCNISQYSVIHDPATHLVFASFKYTGYDFAGDMERFGEHDRVVEWRNLTEKWLEPVDGSAGVEAGKVPGLGGVWSPVDEVIYKP</sequence>